<dbReference type="PANTHER" id="PTHR11240:SF22">
    <property type="entry name" value="RIBONUCLEASE T2"/>
    <property type="match status" value="1"/>
</dbReference>
<dbReference type="SUPFAM" id="SSF55895">
    <property type="entry name" value="Ribonuclease Rh-like"/>
    <property type="match status" value="1"/>
</dbReference>
<dbReference type="InterPro" id="IPR018188">
    <property type="entry name" value="RNase_T2_His_AS_1"/>
</dbReference>
<accession>A0A1G6DHK5</accession>
<dbReference type="Gene3D" id="3.90.730.10">
    <property type="entry name" value="Ribonuclease T2-like"/>
    <property type="match status" value="1"/>
</dbReference>
<dbReference type="CDD" id="cd01062">
    <property type="entry name" value="RNase_T2_prok"/>
    <property type="match status" value="1"/>
</dbReference>
<dbReference type="GO" id="GO:0006401">
    <property type="term" value="P:RNA catabolic process"/>
    <property type="evidence" value="ECO:0007669"/>
    <property type="project" value="TreeGrafter"/>
</dbReference>
<dbReference type="RefSeq" id="WP_244521306.1">
    <property type="nucleotide sequence ID" value="NZ_FMXQ01000007.1"/>
</dbReference>
<name>A0A1G6DHK5_9HYPH</name>
<keyword evidence="3" id="KW-0732">Signal</keyword>
<dbReference type="Proteomes" id="UP000199071">
    <property type="component" value="Unassembled WGS sequence"/>
</dbReference>
<evidence type="ECO:0000313" key="4">
    <source>
        <dbReference type="EMBL" id="SDB44610.1"/>
    </source>
</evidence>
<dbReference type="GO" id="GO:0033897">
    <property type="term" value="F:ribonuclease T2 activity"/>
    <property type="evidence" value="ECO:0007669"/>
    <property type="project" value="InterPro"/>
</dbReference>
<sequence>MTRALFLGLLTLLASFGGAGAADRAGDFDFYVLSLTWSPSYCDYARRPDPSQCTDEPTGFVVHGLWPQYERGYPEYCESSLPRRLPSSTISGISDVIPSPGAVQYQWQKHGICAGLRPESYFSLVRRAFEGVTLPDGYVDVTTDIVSTSREIEADFIEANPGLSDRGIAVSCNREGVIEVRVCLTKRLGFRRCEEIDRRACRLPRIELPAAD</sequence>
<dbReference type="Pfam" id="PF00445">
    <property type="entry name" value="Ribonuclease_T2"/>
    <property type="match status" value="1"/>
</dbReference>
<dbReference type="STRING" id="665467.SAMN02982931_03403"/>
<dbReference type="InterPro" id="IPR036430">
    <property type="entry name" value="RNase_T2-like_sf"/>
</dbReference>
<protein>
    <submittedName>
        <fullName evidence="4">Ribonuclease T2</fullName>
    </submittedName>
</protein>
<dbReference type="EMBL" id="FMXQ01000007">
    <property type="protein sequence ID" value="SDB44610.1"/>
    <property type="molecule type" value="Genomic_DNA"/>
</dbReference>
<dbReference type="InterPro" id="IPR001568">
    <property type="entry name" value="RNase_T2-like"/>
</dbReference>
<proteinExistence type="inferred from homology"/>
<feature type="signal peptide" evidence="3">
    <location>
        <begin position="1"/>
        <end position="21"/>
    </location>
</feature>
<evidence type="ECO:0000256" key="2">
    <source>
        <dbReference type="RuleBase" id="RU004328"/>
    </source>
</evidence>
<evidence type="ECO:0000256" key="1">
    <source>
        <dbReference type="ARBA" id="ARBA00007469"/>
    </source>
</evidence>
<feature type="chain" id="PRO_5011735131" evidence="3">
    <location>
        <begin position="22"/>
        <end position="212"/>
    </location>
</feature>
<organism evidence="4 5">
    <name type="scientific">Bauldia litoralis</name>
    <dbReference type="NCBI Taxonomy" id="665467"/>
    <lineage>
        <taxon>Bacteria</taxon>
        <taxon>Pseudomonadati</taxon>
        <taxon>Pseudomonadota</taxon>
        <taxon>Alphaproteobacteria</taxon>
        <taxon>Hyphomicrobiales</taxon>
        <taxon>Kaistiaceae</taxon>
        <taxon>Bauldia</taxon>
    </lineage>
</organism>
<evidence type="ECO:0000313" key="5">
    <source>
        <dbReference type="Proteomes" id="UP000199071"/>
    </source>
</evidence>
<dbReference type="PROSITE" id="PS00530">
    <property type="entry name" value="RNASE_T2_1"/>
    <property type="match status" value="1"/>
</dbReference>
<dbReference type="GO" id="GO:0003723">
    <property type="term" value="F:RNA binding"/>
    <property type="evidence" value="ECO:0007669"/>
    <property type="project" value="InterPro"/>
</dbReference>
<dbReference type="AlphaFoldDB" id="A0A1G6DHK5"/>
<dbReference type="InterPro" id="IPR039378">
    <property type="entry name" value="RNase_T2_prok"/>
</dbReference>
<reference evidence="4 5" key="1">
    <citation type="submission" date="2016-10" db="EMBL/GenBank/DDBJ databases">
        <authorList>
            <person name="de Groot N.N."/>
        </authorList>
    </citation>
    <scope>NUCLEOTIDE SEQUENCE [LARGE SCALE GENOMIC DNA]</scope>
    <source>
        <strain evidence="4 5">ATCC 35022</strain>
    </source>
</reference>
<gene>
    <name evidence="4" type="ORF">SAMN02982931_03403</name>
</gene>
<keyword evidence="5" id="KW-1185">Reference proteome</keyword>
<dbReference type="PANTHER" id="PTHR11240">
    <property type="entry name" value="RIBONUCLEASE T2"/>
    <property type="match status" value="1"/>
</dbReference>
<evidence type="ECO:0000256" key="3">
    <source>
        <dbReference type="SAM" id="SignalP"/>
    </source>
</evidence>
<comment type="similarity">
    <text evidence="1 2">Belongs to the RNase T2 family.</text>
</comment>